<dbReference type="OrthoDB" id="5396892at2"/>
<evidence type="ECO:0000256" key="4">
    <source>
        <dbReference type="ARBA" id="ARBA00022989"/>
    </source>
</evidence>
<evidence type="ECO:0000256" key="2">
    <source>
        <dbReference type="ARBA" id="ARBA00022475"/>
    </source>
</evidence>
<keyword evidence="4" id="KW-1133">Transmembrane helix</keyword>
<keyword evidence="3" id="KW-0812">Transmembrane</keyword>
<proteinExistence type="predicted"/>
<sequence>MKLENMKTNLPRKWLEFDSSIFYEKLAKWILSILILVILSGMLGGVVITMFHLRLLFSLDIEHALRVIIIDALTILALLEIFKTTMAYFSEGRIKVTYIIDTVIVVMLTEIMACWFKEFDLYKLGTIAVLVLVLCVMRVFSVKYSPGIKHP</sequence>
<evidence type="ECO:0000256" key="5">
    <source>
        <dbReference type="ARBA" id="ARBA00023136"/>
    </source>
</evidence>
<reference evidence="6" key="1">
    <citation type="journal article" date="2006" name="Nature">
        <title>Deciphering the evolution and metabolism of an anammox bacterium from a community genome.</title>
        <authorList>
            <person name="Strous M."/>
            <person name="Pelletier E."/>
            <person name="Mangenot S."/>
            <person name="Rattei T."/>
            <person name="Lehner A."/>
            <person name="Taylor M.W."/>
            <person name="Horn M."/>
            <person name="Daims H."/>
            <person name="Bartol-Mavel D."/>
            <person name="Wincker P."/>
            <person name="Barbe V."/>
            <person name="Fonknechten N."/>
            <person name="Vallenet D."/>
            <person name="Segurens B."/>
            <person name="Schenowitz-Truong C."/>
            <person name="Medigue C."/>
            <person name="Collingro A."/>
            <person name="Snel B."/>
            <person name="Dutilh B.E."/>
            <person name="OpDenCamp H.J.M."/>
            <person name="vanDerDrift C."/>
            <person name="Cirpus I."/>
            <person name="vanDePas-Schoonen K.T."/>
            <person name="Harhangi H.R."/>
            <person name="vanNiftrik L."/>
            <person name="Schmid M."/>
            <person name="Keltjens J."/>
            <person name="vanDeVossenberg J."/>
            <person name="Kartal B."/>
            <person name="Meier H."/>
            <person name="Frishman D."/>
            <person name="Huynen M.A."/>
            <person name="Mewes H."/>
            <person name="Weissenbach J."/>
            <person name="Jetten M.S.M."/>
            <person name="Wagner M."/>
            <person name="LePaslier D."/>
        </authorList>
    </citation>
    <scope>NUCLEOTIDE SEQUENCE</scope>
</reference>
<accession>Q1PWQ4</accession>
<name>Q1PWQ4_KUEST</name>
<dbReference type="GO" id="GO:0005886">
    <property type="term" value="C:plasma membrane"/>
    <property type="evidence" value="ECO:0007669"/>
    <property type="project" value="UniProtKB-SubCell"/>
</dbReference>
<dbReference type="Pfam" id="PF06146">
    <property type="entry name" value="PsiE"/>
    <property type="match status" value="1"/>
</dbReference>
<dbReference type="AlphaFoldDB" id="Q1PWQ4"/>
<dbReference type="EMBL" id="CT573073">
    <property type="protein sequence ID" value="CAJ71655.1"/>
    <property type="molecule type" value="Genomic_DNA"/>
</dbReference>
<keyword evidence="2" id="KW-1003">Cell membrane</keyword>
<keyword evidence="5" id="KW-0472">Membrane</keyword>
<gene>
    <name evidence="6" type="ORF">kustc0910</name>
</gene>
<reference evidence="6" key="2">
    <citation type="submission" date="2006-01" db="EMBL/GenBank/DDBJ databases">
        <authorList>
            <person name="Genoscope"/>
        </authorList>
    </citation>
    <scope>NUCLEOTIDE SEQUENCE</scope>
</reference>
<evidence type="ECO:0000256" key="3">
    <source>
        <dbReference type="ARBA" id="ARBA00022692"/>
    </source>
</evidence>
<dbReference type="InterPro" id="IPR020948">
    <property type="entry name" value="P_starv_induced_PsiE-like"/>
</dbReference>
<protein>
    <submittedName>
        <fullName evidence="6">Uncharacterized protein</fullName>
    </submittedName>
</protein>
<organism evidence="6">
    <name type="scientific">Kuenenia stuttgartiensis</name>
    <dbReference type="NCBI Taxonomy" id="174633"/>
    <lineage>
        <taxon>Bacteria</taxon>
        <taxon>Pseudomonadati</taxon>
        <taxon>Planctomycetota</taxon>
        <taxon>Candidatus Brocadiia</taxon>
        <taxon>Candidatus Brocadiales</taxon>
        <taxon>Candidatus Brocadiaceae</taxon>
        <taxon>Candidatus Kuenenia</taxon>
    </lineage>
</organism>
<evidence type="ECO:0000256" key="1">
    <source>
        <dbReference type="ARBA" id="ARBA00004651"/>
    </source>
</evidence>
<comment type="subcellular location">
    <subcellularLocation>
        <location evidence="1">Cell membrane</location>
        <topology evidence="1">Multi-pass membrane protein</topology>
    </subcellularLocation>
</comment>
<evidence type="ECO:0000313" key="6">
    <source>
        <dbReference type="EMBL" id="CAJ71655.1"/>
    </source>
</evidence>